<dbReference type="InterPro" id="IPR021158">
    <property type="entry name" value="Pept_M10A_Zn_BS"/>
</dbReference>
<protein>
    <submittedName>
        <fullName evidence="21">Matrix metalloproteinase-24-like</fullName>
    </submittedName>
</protein>
<feature type="compositionally biased region" description="Acidic residues" evidence="18">
    <location>
        <begin position="101"/>
        <end position="117"/>
    </location>
</feature>
<organism evidence="20 21">
    <name type="scientific">Branchiostoma floridae</name>
    <name type="common">Florida lancelet</name>
    <name type="synonym">Amphioxus</name>
    <dbReference type="NCBI Taxonomy" id="7739"/>
    <lineage>
        <taxon>Eukaryota</taxon>
        <taxon>Metazoa</taxon>
        <taxon>Chordata</taxon>
        <taxon>Cephalochordata</taxon>
        <taxon>Leptocardii</taxon>
        <taxon>Amphioxiformes</taxon>
        <taxon>Branchiostomatidae</taxon>
        <taxon>Branchiostoma</taxon>
    </lineage>
</organism>
<evidence type="ECO:0000256" key="12">
    <source>
        <dbReference type="PIRSR" id="PIRSR621190-1"/>
    </source>
</evidence>
<dbReference type="PROSITE" id="PS00024">
    <property type="entry name" value="HEMOPEXIN"/>
    <property type="match status" value="1"/>
</dbReference>
<dbReference type="Gene3D" id="2.110.10.10">
    <property type="entry name" value="Hemopexin-like domain"/>
    <property type="match status" value="1"/>
</dbReference>
<feature type="binding site" evidence="13">
    <location>
        <position position="278"/>
    </location>
    <ligand>
        <name>Ca(2+)</name>
        <dbReference type="ChEBI" id="CHEBI:29108"/>
        <label>2</label>
    </ligand>
</feature>
<feature type="domain" description="Peptidase metallopeptidase" evidence="19">
    <location>
        <begin position="225"/>
        <end position="395"/>
    </location>
</feature>
<evidence type="ECO:0000313" key="21">
    <source>
        <dbReference type="RefSeq" id="XP_035685676.1"/>
    </source>
</evidence>
<feature type="binding site" evidence="13">
    <location>
        <position position="351"/>
    </location>
    <ligand>
        <name>Zn(2+)</name>
        <dbReference type="ChEBI" id="CHEBI:29105"/>
        <label>2</label>
        <note>catalytic</note>
    </ligand>
</feature>
<reference evidence="21" key="2">
    <citation type="submission" date="2025-08" db="UniProtKB">
        <authorList>
            <consortium name="RefSeq"/>
        </authorList>
    </citation>
    <scope>IDENTIFICATION</scope>
    <source>
        <strain evidence="21">S238N-H82</strain>
        <tissue evidence="21">Testes</tissue>
    </source>
</reference>
<feature type="modified residue" description="Phosphotyrosine; by PKDCC" evidence="15">
    <location>
        <position position="495"/>
    </location>
</feature>
<feature type="binding site" evidence="13">
    <location>
        <position position="333"/>
    </location>
    <ligand>
        <name>Ca(2+)</name>
        <dbReference type="ChEBI" id="CHEBI:29108"/>
        <label>3</label>
    </ligand>
</feature>
<dbReference type="InterPro" id="IPR021190">
    <property type="entry name" value="Pept_M10A"/>
</dbReference>
<dbReference type="GeneID" id="118422264"/>
<dbReference type="GO" id="GO:0004222">
    <property type="term" value="F:metalloendopeptidase activity"/>
    <property type="evidence" value="ECO:0000318"/>
    <property type="project" value="GO_Central"/>
</dbReference>
<comment type="similarity">
    <text evidence="1">Belongs to the peptidase M10A family.</text>
</comment>
<evidence type="ECO:0000256" key="5">
    <source>
        <dbReference type="ARBA" id="ARBA00022737"/>
    </source>
</evidence>
<evidence type="ECO:0000256" key="1">
    <source>
        <dbReference type="ARBA" id="ARBA00010370"/>
    </source>
</evidence>
<feature type="binding site" evidence="13">
    <location>
        <position position="512"/>
    </location>
    <ligand>
        <name>Ca(2+)</name>
        <dbReference type="ChEBI" id="CHEBI:29108"/>
        <label>5</label>
    </ligand>
</feature>
<evidence type="ECO:0000256" key="9">
    <source>
        <dbReference type="ARBA" id="ARBA00023049"/>
    </source>
</evidence>
<feature type="binding site" evidence="13">
    <location>
        <position position="558"/>
    </location>
    <ligand>
        <name>Ca(2+)</name>
        <dbReference type="ChEBI" id="CHEBI:29108"/>
        <label>4</label>
    </ligand>
</feature>
<dbReference type="Gene3D" id="3.40.390.10">
    <property type="entry name" value="Collagenase (Catalytic Domain)"/>
    <property type="match status" value="1"/>
</dbReference>
<dbReference type="InterPro" id="IPR000585">
    <property type="entry name" value="Hemopexin-like_dom"/>
</dbReference>
<evidence type="ECO:0000256" key="10">
    <source>
        <dbReference type="ARBA" id="ARBA00023145"/>
    </source>
</evidence>
<keyword evidence="7 13" id="KW-0862">Zinc</keyword>
<dbReference type="InterPro" id="IPR033739">
    <property type="entry name" value="M10A_MMP"/>
</dbReference>
<proteinExistence type="inferred from homology"/>
<feature type="binding site" evidence="13">
    <location>
        <position position="464"/>
    </location>
    <ligand>
        <name>Ca(2+)</name>
        <dbReference type="ChEBI" id="CHEBI:29108"/>
        <label>4</label>
    </ligand>
</feature>
<feature type="binding site" evidence="13">
    <location>
        <position position="288"/>
    </location>
    <ligand>
        <name>Zn(2+)</name>
        <dbReference type="ChEBI" id="CHEBI:29105"/>
        <label>1</label>
    </ligand>
</feature>
<evidence type="ECO:0000256" key="11">
    <source>
        <dbReference type="ARBA" id="ARBA00023157"/>
    </source>
</evidence>
<evidence type="ECO:0000256" key="6">
    <source>
        <dbReference type="ARBA" id="ARBA00022801"/>
    </source>
</evidence>
<dbReference type="GO" id="GO:0006508">
    <property type="term" value="P:proteolysis"/>
    <property type="evidence" value="ECO:0007669"/>
    <property type="project" value="UniProtKB-KW"/>
</dbReference>
<dbReference type="OMA" id="GCQEHVD"/>
<feature type="binding site" evidence="13">
    <location>
        <position position="328"/>
    </location>
    <ligand>
        <name>Zn(2+)</name>
        <dbReference type="ChEBI" id="CHEBI:29105"/>
        <label>1</label>
    </ligand>
</feature>
<feature type="binding site" evidence="13">
    <location>
        <position position="361"/>
    </location>
    <ligand>
        <name>Zn(2+)</name>
        <dbReference type="ChEBI" id="CHEBI:29105"/>
        <label>2</label>
        <note>catalytic</note>
    </ligand>
</feature>
<dbReference type="OrthoDB" id="10010808at2759"/>
<feature type="binding site" evidence="13">
    <location>
        <position position="466"/>
    </location>
    <ligand>
        <name>Ca(2+)</name>
        <dbReference type="ChEBI" id="CHEBI:29108"/>
        <label>5</label>
    </ligand>
</feature>
<dbReference type="Pfam" id="PF01471">
    <property type="entry name" value="PG_binding_1"/>
    <property type="match status" value="1"/>
</dbReference>
<dbReference type="KEGG" id="bfo:118422264"/>
<dbReference type="PANTHER" id="PTHR10201">
    <property type="entry name" value="MATRIX METALLOPROTEINASE"/>
    <property type="match status" value="1"/>
</dbReference>
<keyword evidence="9" id="KW-0482">Metalloprotease</keyword>
<feature type="disulfide bond" evidence="14">
    <location>
        <begin position="413"/>
        <end position="602"/>
    </location>
</feature>
<dbReference type="SUPFAM" id="SSF55486">
    <property type="entry name" value="Metalloproteases ('zincins'), catalytic domain"/>
    <property type="match status" value="1"/>
</dbReference>
<dbReference type="GO" id="GO:0030198">
    <property type="term" value="P:extracellular matrix organization"/>
    <property type="evidence" value="ECO:0000318"/>
    <property type="project" value="GO_Central"/>
</dbReference>
<dbReference type="FunFam" id="3.40.390.10:FF:000068">
    <property type="entry name" value="Predicted protein"/>
    <property type="match status" value="1"/>
</dbReference>
<evidence type="ECO:0000256" key="18">
    <source>
        <dbReference type="SAM" id="MobiDB-lite"/>
    </source>
</evidence>
<name>A0A9J7LMI5_BRAFL</name>
<feature type="repeat" description="Hemopexin" evidence="17">
    <location>
        <begin position="506"/>
        <end position="553"/>
    </location>
</feature>
<feature type="binding site" evidence="13">
    <location>
        <position position="419"/>
    </location>
    <ligand>
        <name>Ca(2+)</name>
        <dbReference type="ChEBI" id="CHEBI:29108"/>
        <label>4</label>
    </ligand>
</feature>
<evidence type="ECO:0000313" key="20">
    <source>
        <dbReference type="Proteomes" id="UP000001554"/>
    </source>
</evidence>
<reference evidence="20" key="1">
    <citation type="journal article" date="2020" name="Nat. Ecol. Evol.">
        <title>Deeply conserved synteny resolves early events in vertebrate evolution.</title>
        <authorList>
            <person name="Simakov O."/>
            <person name="Marletaz F."/>
            <person name="Yue J.X."/>
            <person name="O'Connell B."/>
            <person name="Jenkins J."/>
            <person name="Brandt A."/>
            <person name="Calef R."/>
            <person name="Tung C.H."/>
            <person name="Huang T.K."/>
            <person name="Schmutz J."/>
            <person name="Satoh N."/>
            <person name="Yu J.K."/>
            <person name="Putnam N.H."/>
            <person name="Green R.E."/>
            <person name="Rokhsar D.S."/>
        </authorList>
    </citation>
    <scope>NUCLEOTIDE SEQUENCE [LARGE SCALE GENOMIC DNA]</scope>
    <source>
        <strain evidence="20">S238N-H82</strain>
    </source>
</reference>
<evidence type="ECO:0000259" key="19">
    <source>
        <dbReference type="SMART" id="SM00235"/>
    </source>
</evidence>
<evidence type="ECO:0000256" key="17">
    <source>
        <dbReference type="PROSITE-ProRule" id="PRU01011"/>
    </source>
</evidence>
<feature type="repeat" description="Hemopexin" evidence="17">
    <location>
        <begin position="460"/>
        <end position="505"/>
    </location>
</feature>
<keyword evidence="3 13" id="KW-0479">Metal-binding</keyword>
<evidence type="ECO:0000256" key="13">
    <source>
        <dbReference type="PIRSR" id="PIRSR621190-2"/>
    </source>
</evidence>
<dbReference type="SMART" id="SM00120">
    <property type="entry name" value="HX"/>
    <property type="match status" value="4"/>
</dbReference>
<feature type="short sequence motif" description="Cysteine switch" evidence="16">
    <location>
        <begin position="211"/>
        <end position="218"/>
    </location>
</feature>
<dbReference type="PANTHER" id="PTHR10201:SF331">
    <property type="entry name" value="MATRIX METALLOPROTEINASE-14-LIKE ISOFORM X1"/>
    <property type="match status" value="1"/>
</dbReference>
<comment type="cofactor">
    <cofactor evidence="13">
        <name>Zn(2+)</name>
        <dbReference type="ChEBI" id="CHEBI:29105"/>
    </cofactor>
    <text evidence="13">Binds 2 Zn(2+) ions per subunit.</text>
</comment>
<evidence type="ECO:0000256" key="15">
    <source>
        <dbReference type="PIRSR" id="PIRSR621190-4"/>
    </source>
</evidence>
<dbReference type="PROSITE" id="PS51642">
    <property type="entry name" value="HEMOPEXIN_2"/>
    <property type="match status" value="4"/>
</dbReference>
<dbReference type="InterPro" id="IPR006026">
    <property type="entry name" value="Peptidase_Metallo"/>
</dbReference>
<dbReference type="PROSITE" id="PS00546">
    <property type="entry name" value="CYSTEINE_SWITCH"/>
    <property type="match status" value="1"/>
</dbReference>
<evidence type="ECO:0000256" key="2">
    <source>
        <dbReference type="ARBA" id="ARBA00022670"/>
    </source>
</evidence>
<dbReference type="CDD" id="cd00094">
    <property type="entry name" value="HX"/>
    <property type="match status" value="1"/>
</dbReference>
<evidence type="ECO:0000256" key="7">
    <source>
        <dbReference type="ARBA" id="ARBA00022833"/>
    </source>
</evidence>
<dbReference type="GO" id="GO:0005615">
    <property type="term" value="C:extracellular space"/>
    <property type="evidence" value="ECO:0000318"/>
    <property type="project" value="GO_Central"/>
</dbReference>
<accession>A0A9J7LMI5</accession>
<dbReference type="GO" id="GO:0030574">
    <property type="term" value="P:collagen catabolic process"/>
    <property type="evidence" value="ECO:0000318"/>
    <property type="project" value="GO_Central"/>
</dbReference>
<dbReference type="Proteomes" id="UP000001554">
    <property type="component" value="Chromosome 9"/>
</dbReference>
<dbReference type="RefSeq" id="XP_035685676.1">
    <property type="nucleotide sequence ID" value="XM_035829783.1"/>
</dbReference>
<dbReference type="Pfam" id="PF00045">
    <property type="entry name" value="Hemopexin"/>
    <property type="match status" value="4"/>
</dbReference>
<dbReference type="AlphaFoldDB" id="A0A9J7LMI5"/>
<keyword evidence="20" id="KW-1185">Reference proteome</keyword>
<keyword evidence="5" id="KW-0677">Repeat</keyword>
<keyword evidence="8 13" id="KW-0106">Calcium</keyword>
<dbReference type="SMART" id="SM00235">
    <property type="entry name" value="ZnMc"/>
    <property type="match status" value="1"/>
</dbReference>
<feature type="binding site" evidence="13">
    <location>
        <position position="330"/>
    </location>
    <ligand>
        <name>Ca(2+)</name>
        <dbReference type="ChEBI" id="CHEBI:29108"/>
        <label>3</label>
    </ligand>
</feature>
<dbReference type="SUPFAM" id="SSF50923">
    <property type="entry name" value="Hemopexin-like domain"/>
    <property type="match status" value="1"/>
</dbReference>
<feature type="binding site" evidence="13">
    <location>
        <position position="355"/>
    </location>
    <ligand>
        <name>Zn(2+)</name>
        <dbReference type="ChEBI" id="CHEBI:29105"/>
        <label>2</label>
        <note>catalytic</note>
    </ligand>
</feature>
<dbReference type="Pfam" id="PF00413">
    <property type="entry name" value="Peptidase_M10"/>
    <property type="match status" value="1"/>
</dbReference>
<dbReference type="FunFam" id="2.110.10.10:FF:000018">
    <property type="entry name" value="Matrix metallopeptidase 25b"/>
    <property type="match status" value="1"/>
</dbReference>
<dbReference type="InterPro" id="IPR036375">
    <property type="entry name" value="Hemopexin-like_dom_sf"/>
</dbReference>
<feature type="binding site" evidence="13">
    <location>
        <position position="333"/>
    </location>
    <ligand>
        <name>Ca(2+)</name>
        <dbReference type="ChEBI" id="CHEBI:29108"/>
        <label>1</label>
    </ligand>
</feature>
<keyword evidence="11 14" id="KW-1015">Disulfide bond</keyword>
<dbReference type="InterPro" id="IPR018486">
    <property type="entry name" value="Hemopexin_CS"/>
</dbReference>
<feature type="binding site" evidence="13">
    <location>
        <position position="295"/>
    </location>
    <ligand>
        <name>Ca(2+)</name>
        <dbReference type="ChEBI" id="CHEBI:29108"/>
        <label>3</label>
    </ligand>
</feature>
<dbReference type="SUPFAM" id="SSF47090">
    <property type="entry name" value="PGBD-like"/>
    <property type="match status" value="1"/>
</dbReference>
<evidence type="ECO:0000256" key="8">
    <source>
        <dbReference type="ARBA" id="ARBA00022837"/>
    </source>
</evidence>
<evidence type="ECO:0000256" key="14">
    <source>
        <dbReference type="PIRSR" id="PIRSR621190-3"/>
    </source>
</evidence>
<feature type="binding site" evidence="13">
    <location>
        <position position="369"/>
    </location>
    <ligand>
        <name>Zn(2+)</name>
        <dbReference type="ChEBI" id="CHEBI:29105"/>
        <label>2</label>
        <note>catalytic</note>
    </ligand>
</feature>
<dbReference type="InterPro" id="IPR018487">
    <property type="entry name" value="Hemopexin-like_repeat"/>
</dbReference>
<dbReference type="GO" id="GO:0031012">
    <property type="term" value="C:extracellular matrix"/>
    <property type="evidence" value="ECO:0007669"/>
    <property type="project" value="InterPro"/>
</dbReference>
<feature type="binding site" evidence="13">
    <location>
        <position position="326"/>
    </location>
    <ligand>
        <name>Ca(2+)</name>
        <dbReference type="ChEBI" id="CHEBI:29108"/>
        <label>2</label>
    </ligand>
</feature>
<keyword evidence="2" id="KW-0645">Protease</keyword>
<evidence type="ECO:0000256" key="16">
    <source>
        <dbReference type="PIRSR" id="PIRSR621190-5"/>
    </source>
</evidence>
<keyword evidence="4" id="KW-0732">Signal</keyword>
<feature type="repeat" description="Hemopexin" evidence="17">
    <location>
        <begin position="415"/>
        <end position="459"/>
    </location>
</feature>
<feature type="binding site" evidence="13">
    <location>
        <position position="310"/>
    </location>
    <ligand>
        <name>Zn(2+)</name>
        <dbReference type="ChEBI" id="CHEBI:29105"/>
        <label>1</label>
    </ligand>
</feature>
<feature type="active site" evidence="12">
    <location>
        <position position="352"/>
    </location>
</feature>
<dbReference type="CDD" id="cd04278">
    <property type="entry name" value="ZnMc_MMP"/>
    <property type="match status" value="1"/>
</dbReference>
<keyword evidence="6" id="KW-0378">Hydrolase</keyword>
<feature type="binding site" description="in inhibited form" evidence="13">
    <location>
        <position position="213"/>
    </location>
    <ligand>
        <name>Zn(2+)</name>
        <dbReference type="ChEBI" id="CHEBI:29105"/>
        <label>2</label>
        <note>catalytic</note>
    </ligand>
</feature>
<comment type="cofactor">
    <cofactor evidence="13">
        <name>Ca(2+)</name>
        <dbReference type="ChEBI" id="CHEBI:29108"/>
    </cofactor>
    <text evidence="13">Can bind about 5 Ca(2+) ions per subunit.</text>
</comment>
<dbReference type="InterPro" id="IPR036365">
    <property type="entry name" value="PGBD-like_sf"/>
</dbReference>
<feature type="binding site" evidence="13">
    <location>
        <position position="296"/>
    </location>
    <ligand>
        <name>Ca(2+)</name>
        <dbReference type="ChEBI" id="CHEBI:29108"/>
        <label>3</label>
    </ligand>
</feature>
<feature type="binding site" evidence="13">
    <location>
        <position position="290"/>
    </location>
    <ligand>
        <name>Zn(2+)</name>
        <dbReference type="ChEBI" id="CHEBI:29105"/>
        <label>1</label>
    </ligand>
</feature>
<sequence length="602" mass="68761">MAAGQKLLGIVWRSEAVCRTLLTLVWLYTLWSDVVLSLPEDDWDIHRDIRHRHGHAMTVTSLRGRPVATNFRSDGLWEELSKLGVSDPDEGLPDFNVDVTEDTEEVPTETEPVESTEEERMQVEDDEDLIHELERDVVTDNVTTEEVKLGVNYMLEFGYLPKEMVNSTHASVVKSRGKRMVAEAVRSVQKSYGLLATGILNPATLAAIRKPRCGVPDVLARYALSGTKWAKNDLTYRLESLTSHLTETEAREAIRDAFRVWSDYTPLTFTAVPSGRADIIIKFSTGDHQDGSPFDGRFDFHTGRGLRLAHAFQPPRDSNTYYIDGDTHFDADELWTLNSPEGTNLFQVAVHEFGHALGLSHTPVPGTIMFPAYIYKDNPCMHPDDKMAIQSLYGKDEKPNPIIPECSPLPDRCRRPEFDAVFQFRGELFFLKDVYFFRINQRNNRVSGPDPITHFWSGLPNKIDAAYERIHDGKLIFFSGNLFWLFEGVLPEPGYPQPISRFGLPVDSVDAALPWRPSGKTYFFKDEYYWRYDELKGEIDPGFPRPITVWRGLPTHIDAAFEATEDGHVYVFKGQHYWKYSETRYRVVRGYPRETSDGWMGC</sequence>
<dbReference type="InterPro" id="IPR024079">
    <property type="entry name" value="MetalloPept_cat_dom_sf"/>
</dbReference>
<evidence type="ECO:0000256" key="3">
    <source>
        <dbReference type="ARBA" id="ARBA00022723"/>
    </source>
</evidence>
<dbReference type="PRINTS" id="PR00138">
    <property type="entry name" value="MATRIXIN"/>
</dbReference>
<feature type="repeat" description="Hemopexin" evidence="17">
    <location>
        <begin position="554"/>
        <end position="602"/>
    </location>
</feature>
<evidence type="ECO:0000256" key="4">
    <source>
        <dbReference type="ARBA" id="ARBA00022729"/>
    </source>
</evidence>
<gene>
    <name evidence="21" type="primary">LOC118422264</name>
</gene>
<dbReference type="GO" id="GO:0008270">
    <property type="term" value="F:zinc ion binding"/>
    <property type="evidence" value="ECO:0007669"/>
    <property type="project" value="InterPro"/>
</dbReference>
<dbReference type="InterPro" id="IPR002477">
    <property type="entry name" value="Peptidoglycan-bd-like"/>
</dbReference>
<keyword evidence="10" id="KW-0865">Zymogen</keyword>
<feature type="region of interest" description="Disordered" evidence="18">
    <location>
        <begin position="101"/>
        <end position="120"/>
    </location>
</feature>
<dbReference type="InterPro" id="IPR001818">
    <property type="entry name" value="Pept_M10_metallopeptidase"/>
</dbReference>